<reference evidence="5 7" key="2">
    <citation type="submission" date="2017-12" db="EMBL/GenBank/DDBJ databases">
        <title>Comparative Functional Genomics of Dry Heat Resistant strains isolated from the Viking Spacecraft.</title>
        <authorList>
            <person name="Seuylemezian A."/>
            <person name="Cooper K."/>
            <person name="Vaishampayan P."/>
        </authorList>
    </citation>
    <scope>NUCLEOTIDE SEQUENCE [LARGE SCALE GENOMIC DNA]</scope>
    <source>
        <strain evidence="5 7">ATCC 29669</strain>
    </source>
</reference>
<evidence type="ECO:0000313" key="5">
    <source>
        <dbReference type="EMBL" id="PLR95839.1"/>
    </source>
</evidence>
<dbReference type="OrthoDB" id="1701949at2"/>
<gene>
    <name evidence="4" type="ORF">CU635_05425</name>
    <name evidence="5" type="ORF">CVD25_13670</name>
</gene>
<feature type="compositionally biased region" description="Low complexity" evidence="1">
    <location>
        <begin position="32"/>
        <end position="48"/>
    </location>
</feature>
<evidence type="ECO:0000313" key="6">
    <source>
        <dbReference type="Proteomes" id="UP000234951"/>
    </source>
</evidence>
<dbReference type="Proteomes" id="UP000235114">
    <property type="component" value="Unassembled WGS sequence"/>
</dbReference>
<feature type="region of interest" description="Disordered" evidence="1">
    <location>
        <begin position="26"/>
        <end position="78"/>
    </location>
</feature>
<dbReference type="Gene3D" id="2.30.30.1210">
    <property type="entry name" value="Domain of unknown function DUF1541"/>
    <property type="match status" value="1"/>
</dbReference>
<evidence type="ECO:0000256" key="1">
    <source>
        <dbReference type="SAM" id="MobiDB-lite"/>
    </source>
</evidence>
<accession>A0A2N5GQ14</accession>
<evidence type="ECO:0000313" key="7">
    <source>
        <dbReference type="Proteomes" id="UP000235114"/>
    </source>
</evidence>
<organism evidence="4 6">
    <name type="scientific">Bacillus canaveralius</name>
    <dbReference type="NCBI Taxonomy" id="1403243"/>
    <lineage>
        <taxon>Bacteria</taxon>
        <taxon>Bacillati</taxon>
        <taxon>Bacillota</taxon>
        <taxon>Bacilli</taxon>
        <taxon>Bacillales</taxon>
        <taxon>Bacillaceae</taxon>
        <taxon>Bacillus</taxon>
    </lineage>
</organism>
<comment type="caution">
    <text evidence="4">The sequence shown here is derived from an EMBL/GenBank/DDBJ whole genome shotgun (WGS) entry which is preliminary data.</text>
</comment>
<feature type="signal peptide" evidence="2">
    <location>
        <begin position="1"/>
        <end position="24"/>
    </location>
</feature>
<sequence length="203" mass="21820">MIKRKKLLMIIFSVVTALSLTACADNDEESSPNENNSNSGENMHNGHSGTNDSNMDHSDMNHSGSGEVPDDLKEAENPTYPVGSQAIIKDGHMEGMKGAEATIVGAYDTTAYTVSYTPTTGGARVENHKWVIHEEIPNAGEAPLEPGTEVKLEAGHMEGMEGATAEIDTAEQTTVYIIDFTPTTGGEKVTNHKWVTESELSPR</sequence>
<evidence type="ECO:0000259" key="3">
    <source>
        <dbReference type="Pfam" id="PF07563"/>
    </source>
</evidence>
<evidence type="ECO:0000313" key="4">
    <source>
        <dbReference type="EMBL" id="PLR84937.1"/>
    </source>
</evidence>
<dbReference type="Pfam" id="PF07563">
    <property type="entry name" value="DUF1541"/>
    <property type="match status" value="2"/>
</dbReference>
<keyword evidence="7" id="KW-1185">Reference proteome</keyword>
<dbReference type="EMBL" id="PGVD01000036">
    <property type="protein sequence ID" value="PLR95839.1"/>
    <property type="molecule type" value="Genomic_DNA"/>
</dbReference>
<name>A0A2N5GQ14_9BACI</name>
<dbReference type="AlphaFoldDB" id="A0A2N5GQ14"/>
<feature type="domain" description="DUF1541" evidence="3">
    <location>
        <begin position="82"/>
        <end position="133"/>
    </location>
</feature>
<dbReference type="EMBL" id="PGVA01000010">
    <property type="protein sequence ID" value="PLR84937.1"/>
    <property type="molecule type" value="Genomic_DNA"/>
</dbReference>
<feature type="chain" id="PRO_5014600495" description="DUF1541 domain-containing protein" evidence="2">
    <location>
        <begin position="25"/>
        <end position="203"/>
    </location>
</feature>
<protein>
    <recommendedName>
        <fullName evidence="3">DUF1541 domain-containing protein</fullName>
    </recommendedName>
</protein>
<dbReference type="PROSITE" id="PS51257">
    <property type="entry name" value="PROKAR_LIPOPROTEIN"/>
    <property type="match status" value="1"/>
</dbReference>
<keyword evidence="2" id="KW-0732">Signal</keyword>
<evidence type="ECO:0000256" key="2">
    <source>
        <dbReference type="SAM" id="SignalP"/>
    </source>
</evidence>
<dbReference type="Proteomes" id="UP000234951">
    <property type="component" value="Unassembled WGS sequence"/>
</dbReference>
<reference evidence="4 6" key="1">
    <citation type="submission" date="2017-11" db="EMBL/GenBank/DDBJ databases">
        <title>Comparitive Functional Genomics of Dry Heat Resistant strains isolated from the Viking Spacecraft.</title>
        <authorList>
            <person name="Seuylemezian A."/>
            <person name="Cooper K."/>
            <person name="Vaishampayan P."/>
        </authorList>
    </citation>
    <scope>NUCLEOTIDE SEQUENCE [LARGE SCALE GENOMIC DNA]</scope>
    <source>
        <strain evidence="4 6">M4.6</strain>
    </source>
</reference>
<proteinExistence type="predicted"/>
<dbReference type="InterPro" id="IPR011438">
    <property type="entry name" value="DUF1541"/>
</dbReference>
<feature type="domain" description="DUF1541" evidence="3">
    <location>
        <begin position="146"/>
        <end position="197"/>
    </location>
</feature>